<accession>A0AAD5WL01</accession>
<dbReference type="AlphaFoldDB" id="A0AAD5WL01"/>
<comment type="caution">
    <text evidence="1">The sequence shown here is derived from an EMBL/GenBank/DDBJ whole genome shotgun (WGS) entry which is preliminary data.</text>
</comment>
<proteinExistence type="predicted"/>
<dbReference type="Proteomes" id="UP001196413">
    <property type="component" value="Unassembled WGS sequence"/>
</dbReference>
<name>A0AAD5WL01_PARTN</name>
<dbReference type="EMBL" id="JAHQIW010007324">
    <property type="protein sequence ID" value="KAJ1373671.1"/>
    <property type="molecule type" value="Genomic_DNA"/>
</dbReference>
<reference evidence="1" key="1">
    <citation type="submission" date="2021-06" db="EMBL/GenBank/DDBJ databases">
        <title>Parelaphostrongylus tenuis whole genome reference sequence.</title>
        <authorList>
            <person name="Garwood T.J."/>
            <person name="Larsen P.A."/>
            <person name="Fountain-Jones N.M."/>
            <person name="Garbe J.R."/>
            <person name="Macchietto M.G."/>
            <person name="Kania S.A."/>
            <person name="Gerhold R.W."/>
            <person name="Richards J.E."/>
            <person name="Wolf T.M."/>
        </authorList>
    </citation>
    <scope>NUCLEOTIDE SEQUENCE</scope>
    <source>
        <strain evidence="1">MNPRO001-30</strain>
        <tissue evidence="1">Meninges</tissue>
    </source>
</reference>
<evidence type="ECO:0000313" key="2">
    <source>
        <dbReference type="Proteomes" id="UP001196413"/>
    </source>
</evidence>
<sequence>MLEPKCLHTLLEVINKNGKTSEELFCDFAASRNIDSVRLWSYTCRASVMPAPRSVRNSTILVRRQTPDSIMDAGRRTQIVLREHLHHDMMEFIEKLSTQIFSAKRTSISFIFHRHLLCFQRQNYIAKR</sequence>
<keyword evidence="2" id="KW-1185">Reference proteome</keyword>
<protein>
    <submittedName>
        <fullName evidence="1">Uncharacterized protein</fullName>
    </submittedName>
</protein>
<gene>
    <name evidence="1" type="ORF">KIN20_036142</name>
</gene>
<evidence type="ECO:0000313" key="1">
    <source>
        <dbReference type="EMBL" id="KAJ1373671.1"/>
    </source>
</evidence>
<organism evidence="1 2">
    <name type="scientific">Parelaphostrongylus tenuis</name>
    <name type="common">Meningeal worm</name>
    <dbReference type="NCBI Taxonomy" id="148309"/>
    <lineage>
        <taxon>Eukaryota</taxon>
        <taxon>Metazoa</taxon>
        <taxon>Ecdysozoa</taxon>
        <taxon>Nematoda</taxon>
        <taxon>Chromadorea</taxon>
        <taxon>Rhabditida</taxon>
        <taxon>Rhabditina</taxon>
        <taxon>Rhabditomorpha</taxon>
        <taxon>Strongyloidea</taxon>
        <taxon>Metastrongylidae</taxon>
        <taxon>Parelaphostrongylus</taxon>
    </lineage>
</organism>